<feature type="compositionally biased region" description="Pro residues" evidence="1">
    <location>
        <begin position="348"/>
        <end position="359"/>
    </location>
</feature>
<evidence type="ECO:0000313" key="2">
    <source>
        <dbReference type="EMBL" id="ROV95357.1"/>
    </source>
</evidence>
<dbReference type="EMBL" id="LJZO01000024">
    <property type="protein sequence ID" value="ROV95357.1"/>
    <property type="molecule type" value="Genomic_DNA"/>
</dbReference>
<comment type="caution">
    <text evidence="2">The sequence shown here is derived from an EMBL/GenBank/DDBJ whole genome shotgun (WGS) entry which is preliminary data.</text>
</comment>
<evidence type="ECO:0000313" key="3">
    <source>
        <dbReference type="Proteomes" id="UP000284375"/>
    </source>
</evidence>
<feature type="compositionally biased region" description="Low complexity" evidence="1">
    <location>
        <begin position="74"/>
        <end position="90"/>
    </location>
</feature>
<organism evidence="2 3">
    <name type="scientific">Cytospora chrysosperma</name>
    <name type="common">Cytospora canker fungus</name>
    <name type="synonym">Sphaeria chrysosperma</name>
    <dbReference type="NCBI Taxonomy" id="252740"/>
    <lineage>
        <taxon>Eukaryota</taxon>
        <taxon>Fungi</taxon>
        <taxon>Dikarya</taxon>
        <taxon>Ascomycota</taxon>
        <taxon>Pezizomycotina</taxon>
        <taxon>Sordariomycetes</taxon>
        <taxon>Sordariomycetidae</taxon>
        <taxon>Diaporthales</taxon>
        <taxon>Cytosporaceae</taxon>
        <taxon>Cytospora</taxon>
    </lineage>
</organism>
<feature type="region of interest" description="Disordered" evidence="1">
    <location>
        <begin position="340"/>
        <end position="360"/>
    </location>
</feature>
<feature type="region of interest" description="Disordered" evidence="1">
    <location>
        <begin position="46"/>
        <end position="90"/>
    </location>
</feature>
<dbReference type="Proteomes" id="UP000284375">
    <property type="component" value="Unassembled WGS sequence"/>
</dbReference>
<evidence type="ECO:0000256" key="1">
    <source>
        <dbReference type="SAM" id="MobiDB-lite"/>
    </source>
</evidence>
<feature type="compositionally biased region" description="Low complexity" evidence="1">
    <location>
        <begin position="51"/>
        <end position="64"/>
    </location>
</feature>
<keyword evidence="3" id="KW-1185">Reference proteome</keyword>
<dbReference type="AlphaFoldDB" id="A0A423VWI6"/>
<sequence length="414" mass="43469">MLAQIPVAQPERATTVPITTAPSLVEKNSVVMPVMTSRFLAVARRSQAPVSMGTGSRSRGSTRPASPPPPPPASTSQPSGGDSSCGVSSGTDTRRYTGWWSELAMVGIEWYLWTTMSAAAPSPPPARPCLAQGGHLVAAGLEALPVDGVGGPVGAQVLDLVGRGEAHLGLFEAVQRAAPAPLARELVPLEEGAEVVRVQRRERRQRRRPVRVDPVVQVPGHEQVRARLEDAGVVQPPRVVGGYRVGPLLAREESGALVLGRQGDVLAAVGVFGDDDDAAERLCIDDSMTFLMLGSVVWNSSGSISFGFSNVHEDYELYSMAARCVATKVSSVVRRSAGAPAAVEGSPPASPSPPSPPAAVPASEYVTLRATAPLLPMLAIPKAHSAVWMWCIASGFRAKSRMAVMPTFRASTSL</sequence>
<gene>
    <name evidence="2" type="ORF">VSDG_06014</name>
</gene>
<accession>A0A423VWI6</accession>
<reference evidence="2 3" key="1">
    <citation type="submission" date="2015-09" db="EMBL/GenBank/DDBJ databases">
        <title>Host preference determinants of Valsa canker pathogens revealed by comparative genomics.</title>
        <authorList>
            <person name="Yin Z."/>
            <person name="Huang L."/>
        </authorList>
    </citation>
    <scope>NUCLEOTIDE SEQUENCE [LARGE SCALE GENOMIC DNA]</scope>
    <source>
        <strain evidence="2 3">YSFL</strain>
    </source>
</reference>
<name>A0A423VWI6_CYTCH</name>
<proteinExistence type="predicted"/>
<protein>
    <submittedName>
        <fullName evidence="2">Uncharacterized protein</fullName>
    </submittedName>
</protein>